<dbReference type="AlphaFoldDB" id="T1FLR6"/>
<evidence type="ECO:0000313" key="4">
    <source>
        <dbReference type="Proteomes" id="UP000015101"/>
    </source>
</evidence>
<sequence length="148" mass="16626">MLKTKKKTHNTNIANMKTVIGTQTDKQTNLKAMKPSPKRIVFYVGRLDQQCTAKELSEHINGLKIETSAAFRVCIYETDSAEFMNAENWPDQIIVRERKSKRGGGVGVFIKHDIKYVVNDNSAFDDENVDVLCVDIESGHASPRGVLK</sequence>
<dbReference type="Proteomes" id="UP000015101">
    <property type="component" value="Unassembled WGS sequence"/>
</dbReference>
<dbReference type="KEGG" id="hro:HELRODRAFT_184684"/>
<gene>
    <name evidence="3" type="primary">20209765</name>
    <name evidence="2" type="ORF">HELRODRAFT_184684</name>
</gene>
<dbReference type="InParanoid" id="T1FLR6"/>
<organism evidence="3 4">
    <name type="scientific">Helobdella robusta</name>
    <name type="common">Californian leech</name>
    <dbReference type="NCBI Taxonomy" id="6412"/>
    <lineage>
        <taxon>Eukaryota</taxon>
        <taxon>Metazoa</taxon>
        <taxon>Spiralia</taxon>
        <taxon>Lophotrochozoa</taxon>
        <taxon>Annelida</taxon>
        <taxon>Clitellata</taxon>
        <taxon>Hirudinea</taxon>
        <taxon>Rhynchobdellida</taxon>
        <taxon>Glossiphoniidae</taxon>
        <taxon>Helobdella</taxon>
    </lineage>
</organism>
<protein>
    <submittedName>
        <fullName evidence="2 3">Uncharacterized protein</fullName>
    </submittedName>
</protein>
<accession>T1FLR6</accession>
<feature type="region of interest" description="Disordered" evidence="1">
    <location>
        <begin position="1"/>
        <end position="20"/>
    </location>
</feature>
<dbReference type="EMBL" id="AMQM01011418">
    <property type="status" value="NOT_ANNOTATED_CDS"/>
    <property type="molecule type" value="Genomic_DNA"/>
</dbReference>
<reference evidence="2 4" key="2">
    <citation type="journal article" date="2013" name="Nature">
        <title>Insights into bilaterian evolution from three spiralian genomes.</title>
        <authorList>
            <person name="Simakov O."/>
            <person name="Marletaz F."/>
            <person name="Cho S.J."/>
            <person name="Edsinger-Gonzales E."/>
            <person name="Havlak P."/>
            <person name="Hellsten U."/>
            <person name="Kuo D.H."/>
            <person name="Larsson T."/>
            <person name="Lv J."/>
            <person name="Arendt D."/>
            <person name="Savage R."/>
            <person name="Osoegawa K."/>
            <person name="de Jong P."/>
            <person name="Grimwood J."/>
            <person name="Chapman J.A."/>
            <person name="Shapiro H."/>
            <person name="Aerts A."/>
            <person name="Otillar R.P."/>
            <person name="Terry A.Y."/>
            <person name="Boore J.L."/>
            <person name="Grigoriev I.V."/>
            <person name="Lindberg D.R."/>
            <person name="Seaver E.C."/>
            <person name="Weisblat D.A."/>
            <person name="Putnam N.H."/>
            <person name="Rokhsar D.S."/>
        </authorList>
    </citation>
    <scope>NUCLEOTIDE SEQUENCE</scope>
</reference>
<reference evidence="3" key="3">
    <citation type="submission" date="2015-06" db="UniProtKB">
        <authorList>
            <consortium name="EnsemblMetazoa"/>
        </authorList>
    </citation>
    <scope>IDENTIFICATION</scope>
</reference>
<dbReference type="GeneID" id="20209765"/>
<dbReference type="HOGENOM" id="CLU_105574_0_0_1"/>
<name>T1FLR6_HELRO</name>
<proteinExistence type="predicted"/>
<feature type="compositionally biased region" description="Polar residues" evidence="1">
    <location>
        <begin position="10"/>
        <end position="20"/>
    </location>
</feature>
<dbReference type="OrthoDB" id="6761209at2759"/>
<reference evidence="4" key="1">
    <citation type="submission" date="2012-12" db="EMBL/GenBank/DDBJ databases">
        <authorList>
            <person name="Hellsten U."/>
            <person name="Grimwood J."/>
            <person name="Chapman J.A."/>
            <person name="Shapiro H."/>
            <person name="Aerts A."/>
            <person name="Otillar R.P."/>
            <person name="Terry A.Y."/>
            <person name="Boore J.L."/>
            <person name="Simakov O."/>
            <person name="Marletaz F."/>
            <person name="Cho S.-J."/>
            <person name="Edsinger-Gonzales E."/>
            <person name="Havlak P."/>
            <person name="Kuo D.-H."/>
            <person name="Larsson T."/>
            <person name="Lv J."/>
            <person name="Arendt D."/>
            <person name="Savage R."/>
            <person name="Osoegawa K."/>
            <person name="de Jong P."/>
            <person name="Lindberg D.R."/>
            <person name="Seaver E.C."/>
            <person name="Weisblat D.A."/>
            <person name="Putnam N.H."/>
            <person name="Grigoriev I.V."/>
            <person name="Rokhsar D.S."/>
        </authorList>
    </citation>
    <scope>NUCLEOTIDE SEQUENCE</scope>
</reference>
<dbReference type="EMBL" id="KB096337">
    <property type="protein sequence ID" value="ESO05449.1"/>
    <property type="molecule type" value="Genomic_DNA"/>
</dbReference>
<dbReference type="RefSeq" id="XP_009016453.1">
    <property type="nucleotide sequence ID" value="XM_009018205.1"/>
</dbReference>
<evidence type="ECO:0000256" key="1">
    <source>
        <dbReference type="SAM" id="MobiDB-lite"/>
    </source>
</evidence>
<dbReference type="CTD" id="20209765"/>
<evidence type="ECO:0000313" key="3">
    <source>
        <dbReference type="EnsemblMetazoa" id="HelroP184684"/>
    </source>
</evidence>
<dbReference type="EnsemblMetazoa" id="HelroT184684">
    <property type="protein sequence ID" value="HelroP184684"/>
    <property type="gene ID" value="HelroG184684"/>
</dbReference>
<keyword evidence="4" id="KW-1185">Reference proteome</keyword>
<evidence type="ECO:0000313" key="2">
    <source>
        <dbReference type="EMBL" id="ESO05449.1"/>
    </source>
</evidence>